<dbReference type="Pfam" id="PF02545">
    <property type="entry name" value="Maf"/>
    <property type="match status" value="1"/>
</dbReference>
<dbReference type="HAMAP" id="MF_00528">
    <property type="entry name" value="Maf"/>
    <property type="match status" value="1"/>
</dbReference>
<comment type="catalytic activity">
    <reaction evidence="2">
        <text>dTTP + H2O = dTMP + diphosphate + H(+)</text>
        <dbReference type="Rhea" id="RHEA:28534"/>
        <dbReference type="ChEBI" id="CHEBI:15377"/>
        <dbReference type="ChEBI" id="CHEBI:15378"/>
        <dbReference type="ChEBI" id="CHEBI:33019"/>
        <dbReference type="ChEBI" id="CHEBI:37568"/>
        <dbReference type="ChEBI" id="CHEBI:63528"/>
        <dbReference type="EC" id="3.6.1.9"/>
    </reaction>
</comment>
<keyword evidence="4" id="KW-1185">Reference proteome</keyword>
<comment type="caution">
    <text evidence="2">Lacks conserved residue(s) required for the propagation of feature annotation.</text>
</comment>
<dbReference type="PANTHER" id="PTHR43213:SF5">
    <property type="entry name" value="BIFUNCTIONAL DTTP_UTP PYROPHOSPHATASE_METHYLTRANSFERASE PROTEIN-RELATED"/>
    <property type="match status" value="1"/>
</dbReference>
<dbReference type="CDD" id="cd00555">
    <property type="entry name" value="Maf"/>
    <property type="match status" value="1"/>
</dbReference>
<reference evidence="3 4" key="1">
    <citation type="submission" date="2021-07" db="EMBL/GenBank/DDBJ databases">
        <title>Mesonia aestuariivivens sp. nov., isolated from a tidal flat.</title>
        <authorList>
            <person name="Kim Y.-O."/>
            <person name="Yoon J.-H."/>
        </authorList>
    </citation>
    <scope>NUCLEOTIDE SEQUENCE [LARGE SCALE GENOMIC DNA]</scope>
    <source>
        <strain evidence="3 4">JHPTF-M18</strain>
    </source>
</reference>
<dbReference type="Proteomes" id="UP000719267">
    <property type="component" value="Unassembled WGS sequence"/>
</dbReference>
<dbReference type="EMBL" id="JAHWDF010000002">
    <property type="protein sequence ID" value="MBW2960648.1"/>
    <property type="molecule type" value="Genomic_DNA"/>
</dbReference>
<dbReference type="RefSeq" id="WP_219038933.1">
    <property type="nucleotide sequence ID" value="NZ_JAHWDF010000002.1"/>
</dbReference>
<organism evidence="3 4">
    <name type="scientific">Mesonia aestuariivivens</name>
    <dbReference type="NCBI Taxonomy" id="2796128"/>
    <lineage>
        <taxon>Bacteria</taxon>
        <taxon>Pseudomonadati</taxon>
        <taxon>Bacteroidota</taxon>
        <taxon>Flavobacteriia</taxon>
        <taxon>Flavobacteriales</taxon>
        <taxon>Flavobacteriaceae</taxon>
        <taxon>Mesonia</taxon>
    </lineage>
</organism>
<sequence>MLKEKLSQRKISLASGSPRRQQFLKDLGLDFEIRLKPVEEVYSDSLRGAEIATFLAELKAQAFENSLADNEILITGDTIVCINDQALGKPKDEAEANEMLLQLSGKTHEVISSVCLKSNQKTKTFYDKTVVYFKSLSNEEINFYINNHQPFDKAGAYGIQEWIGQIGVEKIEGSYFTVMGMPTHLLYTELLKF</sequence>
<comment type="catalytic activity">
    <reaction evidence="2">
        <text>UTP + H2O = UMP + diphosphate + H(+)</text>
        <dbReference type="Rhea" id="RHEA:29395"/>
        <dbReference type="ChEBI" id="CHEBI:15377"/>
        <dbReference type="ChEBI" id="CHEBI:15378"/>
        <dbReference type="ChEBI" id="CHEBI:33019"/>
        <dbReference type="ChEBI" id="CHEBI:46398"/>
        <dbReference type="ChEBI" id="CHEBI:57865"/>
        <dbReference type="EC" id="3.6.1.9"/>
    </reaction>
</comment>
<comment type="function">
    <text evidence="2">Nucleoside triphosphate pyrophosphatase that hydrolyzes dTTP and UTP. May have a dual role in cell division arrest and in preventing the incorporation of modified nucleotides into cellular nucleic acids.</text>
</comment>
<evidence type="ECO:0000313" key="3">
    <source>
        <dbReference type="EMBL" id="MBW2960648.1"/>
    </source>
</evidence>
<comment type="subcellular location">
    <subcellularLocation>
        <location evidence="2">Cytoplasm</location>
    </subcellularLocation>
</comment>
<dbReference type="NCBIfam" id="TIGR00172">
    <property type="entry name" value="maf"/>
    <property type="match status" value="1"/>
</dbReference>
<keyword evidence="1 2" id="KW-0378">Hydrolase</keyword>
<evidence type="ECO:0000313" key="4">
    <source>
        <dbReference type="Proteomes" id="UP000719267"/>
    </source>
</evidence>
<protein>
    <recommendedName>
        <fullName evidence="2">dTTP/UTP pyrophosphatase</fullName>
        <shortName evidence="2">dTTPase/UTPase</shortName>
        <ecNumber evidence="2">3.6.1.9</ecNumber>
    </recommendedName>
    <alternativeName>
        <fullName evidence="2">Nucleoside triphosphate pyrophosphatase</fullName>
    </alternativeName>
    <alternativeName>
        <fullName evidence="2">Nucleotide pyrophosphatase</fullName>
        <shortName evidence="2">Nucleotide PPase</shortName>
    </alternativeName>
</protein>
<dbReference type="PANTHER" id="PTHR43213">
    <property type="entry name" value="BIFUNCTIONAL DTTP/UTP PYROPHOSPHATASE/METHYLTRANSFERASE PROTEIN-RELATED"/>
    <property type="match status" value="1"/>
</dbReference>
<accession>A0ABS6VYH1</accession>
<feature type="site" description="Important for substrate specificity" evidence="2">
    <location>
        <position position="78"/>
    </location>
</feature>
<proteinExistence type="inferred from homology"/>
<dbReference type="PIRSF" id="PIRSF006305">
    <property type="entry name" value="Maf"/>
    <property type="match status" value="1"/>
</dbReference>
<feature type="active site" description="Proton acceptor" evidence="2">
    <location>
        <position position="77"/>
    </location>
</feature>
<comment type="similarity">
    <text evidence="2">Belongs to the Maf family. YhdE subfamily.</text>
</comment>
<evidence type="ECO:0000256" key="1">
    <source>
        <dbReference type="ARBA" id="ARBA00022801"/>
    </source>
</evidence>
<name>A0ABS6VYH1_9FLAO</name>
<gene>
    <name evidence="3" type="ORF">KW502_02390</name>
</gene>
<feature type="site" description="Important for substrate specificity" evidence="2">
    <location>
        <position position="160"/>
    </location>
</feature>
<feature type="site" description="Important for substrate specificity" evidence="2">
    <location>
        <position position="19"/>
    </location>
</feature>
<comment type="cofactor">
    <cofactor evidence="2">
        <name>a divalent metal cation</name>
        <dbReference type="ChEBI" id="CHEBI:60240"/>
    </cofactor>
</comment>
<evidence type="ECO:0000256" key="2">
    <source>
        <dbReference type="HAMAP-Rule" id="MF_00528"/>
    </source>
</evidence>
<dbReference type="InterPro" id="IPR003697">
    <property type="entry name" value="Maf-like"/>
</dbReference>
<comment type="caution">
    <text evidence="3">The sequence shown here is derived from an EMBL/GenBank/DDBJ whole genome shotgun (WGS) entry which is preliminary data.</text>
</comment>
<keyword evidence="2" id="KW-0546">Nucleotide metabolism</keyword>
<dbReference type="EC" id="3.6.1.9" evidence="2"/>
<keyword evidence="2" id="KW-0963">Cytoplasm</keyword>